<reference evidence="2" key="1">
    <citation type="submission" date="2023-06" db="EMBL/GenBank/DDBJ databases">
        <title>Genome-scale phylogeny and comparative genomics of the fungal order Sordariales.</title>
        <authorList>
            <consortium name="Lawrence Berkeley National Laboratory"/>
            <person name="Hensen N."/>
            <person name="Bonometti L."/>
            <person name="Westerberg I."/>
            <person name="Brannstrom I.O."/>
            <person name="Guillou S."/>
            <person name="Cros-Aarteil S."/>
            <person name="Calhoun S."/>
            <person name="Haridas S."/>
            <person name="Kuo A."/>
            <person name="Mondo S."/>
            <person name="Pangilinan J."/>
            <person name="Riley R."/>
            <person name="LaButti K."/>
            <person name="Andreopoulos B."/>
            <person name="Lipzen A."/>
            <person name="Chen C."/>
            <person name="Yanf M."/>
            <person name="Daum C."/>
            <person name="Ng V."/>
            <person name="Clum A."/>
            <person name="Steindorff A."/>
            <person name="Ohm R."/>
            <person name="Martin F."/>
            <person name="Silar P."/>
            <person name="Natvig D."/>
            <person name="Lalanne C."/>
            <person name="Gautier V."/>
            <person name="Ament-velasquez S.L."/>
            <person name="Kruys A."/>
            <person name="Hutchinson M.I."/>
            <person name="Powell A.J."/>
            <person name="Barry K."/>
            <person name="Miller A.N."/>
            <person name="Grigoriev I.V."/>
            <person name="Debuchy R."/>
            <person name="Gladieux P."/>
            <person name="Thoren M.H."/>
            <person name="Johannesson H."/>
        </authorList>
    </citation>
    <scope>NUCLEOTIDE SEQUENCE</scope>
    <source>
        <strain evidence="2">SMH3187-1</strain>
    </source>
</reference>
<dbReference type="AlphaFoldDB" id="A0AA40KBD8"/>
<dbReference type="EMBL" id="JAUKUD010000001">
    <property type="protein sequence ID" value="KAK0752761.1"/>
    <property type="molecule type" value="Genomic_DNA"/>
</dbReference>
<evidence type="ECO:0000313" key="3">
    <source>
        <dbReference type="Proteomes" id="UP001172155"/>
    </source>
</evidence>
<organism evidence="2 3">
    <name type="scientific">Schizothecium vesticola</name>
    <dbReference type="NCBI Taxonomy" id="314040"/>
    <lineage>
        <taxon>Eukaryota</taxon>
        <taxon>Fungi</taxon>
        <taxon>Dikarya</taxon>
        <taxon>Ascomycota</taxon>
        <taxon>Pezizomycotina</taxon>
        <taxon>Sordariomycetes</taxon>
        <taxon>Sordariomycetidae</taxon>
        <taxon>Sordariales</taxon>
        <taxon>Schizotheciaceae</taxon>
        <taxon>Schizothecium</taxon>
    </lineage>
</organism>
<protein>
    <recommendedName>
        <fullName evidence="1">Glyoxalase/fosfomycin resistance/dioxygenase domain-containing protein</fullName>
    </recommendedName>
</protein>
<dbReference type="InterPro" id="IPR004360">
    <property type="entry name" value="Glyas_Fos-R_dOase_dom"/>
</dbReference>
<evidence type="ECO:0000313" key="2">
    <source>
        <dbReference type="EMBL" id="KAK0752761.1"/>
    </source>
</evidence>
<dbReference type="Pfam" id="PF00903">
    <property type="entry name" value="Glyoxalase"/>
    <property type="match status" value="1"/>
</dbReference>
<keyword evidence="3" id="KW-1185">Reference proteome</keyword>
<evidence type="ECO:0000259" key="1">
    <source>
        <dbReference type="Pfam" id="PF00903"/>
    </source>
</evidence>
<proteinExistence type="predicted"/>
<comment type="caution">
    <text evidence="2">The sequence shown here is derived from an EMBL/GenBank/DDBJ whole genome shotgun (WGS) entry which is preliminary data.</text>
</comment>
<accession>A0AA40KBD8</accession>
<sequence length="152" mass="16237">MAAPTLYLNISTTNPYASLKFFSALGFDPVPEYSDADTKAFRLPAPNSTVCVMAHSHKRFKEFMRPGTEVSDATKTTEVLISLSAQKKEDVDAWIAKAVTAGGSADPFTMPGYGAECGMYSRSFADLDGHIWEVVAMVAGGLGCGGNAEKKE</sequence>
<gene>
    <name evidence="2" type="ORF">B0T18DRAFT_423435</name>
</gene>
<dbReference type="Gene3D" id="3.10.180.10">
    <property type="entry name" value="2,3-Dihydroxybiphenyl 1,2-Dioxygenase, domain 1"/>
    <property type="match status" value="1"/>
</dbReference>
<feature type="domain" description="Glyoxalase/fosfomycin resistance/dioxygenase" evidence="1">
    <location>
        <begin position="8"/>
        <end position="134"/>
    </location>
</feature>
<dbReference type="SUPFAM" id="SSF54593">
    <property type="entry name" value="Glyoxalase/Bleomycin resistance protein/Dihydroxybiphenyl dioxygenase"/>
    <property type="match status" value="1"/>
</dbReference>
<dbReference type="Proteomes" id="UP001172155">
    <property type="component" value="Unassembled WGS sequence"/>
</dbReference>
<dbReference type="InterPro" id="IPR029068">
    <property type="entry name" value="Glyas_Bleomycin-R_OHBP_Dase"/>
</dbReference>
<name>A0AA40KBD8_9PEZI</name>
<dbReference type="PANTHER" id="PTHR36503">
    <property type="entry name" value="BLR2520 PROTEIN"/>
    <property type="match status" value="1"/>
</dbReference>
<dbReference type="PANTHER" id="PTHR36503:SF2">
    <property type="entry name" value="BLR2408 PROTEIN"/>
    <property type="match status" value="1"/>
</dbReference>